<organism evidence="5 6">
    <name type="scientific">Tumebacillus avium</name>
    <dbReference type="NCBI Taxonomy" id="1903704"/>
    <lineage>
        <taxon>Bacteria</taxon>
        <taxon>Bacillati</taxon>
        <taxon>Bacillota</taxon>
        <taxon>Bacilli</taxon>
        <taxon>Bacillales</taxon>
        <taxon>Alicyclobacillaceae</taxon>
        <taxon>Tumebacillus</taxon>
    </lineage>
</organism>
<feature type="transmembrane region" description="Helical" evidence="4">
    <location>
        <begin position="293"/>
        <end position="314"/>
    </location>
</feature>
<feature type="compositionally biased region" description="Basic and acidic residues" evidence="3">
    <location>
        <begin position="11"/>
        <end position="23"/>
    </location>
</feature>
<proteinExistence type="inferred from homology"/>
<dbReference type="EMBL" id="CP021434">
    <property type="protein sequence ID" value="ARU63869.1"/>
    <property type="molecule type" value="Genomic_DNA"/>
</dbReference>
<name>A0A1Y0IVB3_9BACL</name>
<dbReference type="InterPro" id="IPR050768">
    <property type="entry name" value="UPF0353/GerABKA_families"/>
</dbReference>
<dbReference type="GO" id="GO:0009847">
    <property type="term" value="P:spore germination"/>
    <property type="evidence" value="ECO:0007669"/>
    <property type="project" value="InterPro"/>
</dbReference>
<dbReference type="Proteomes" id="UP000195437">
    <property type="component" value="Chromosome"/>
</dbReference>
<reference evidence="6" key="1">
    <citation type="submission" date="2017-05" db="EMBL/GenBank/DDBJ databases">
        <authorList>
            <person name="Sung H."/>
        </authorList>
    </citation>
    <scope>NUCLEOTIDE SEQUENCE [LARGE SCALE GENOMIC DNA]</scope>
    <source>
        <strain evidence="6">AR23208</strain>
    </source>
</reference>
<keyword evidence="4" id="KW-0812">Transmembrane</keyword>
<keyword evidence="4" id="KW-1133">Transmembrane helix</keyword>
<feature type="transmembrane region" description="Helical" evidence="4">
    <location>
        <begin position="414"/>
        <end position="439"/>
    </location>
</feature>
<sequence>MWRGMARKTAHGTDPKDTTFPEDKGAVTKESIQGELQGVEDAKFTVVKIGEETGTLIYLTTMVDVKVLQNLVLDPLSRMRGGSVQDVLKTAELVPSDDLPKLVHDIVSGWTALLLPKRRLILKINTFSAPQRSIDTTENETTVLGPQDAFTETLQTNLSLIKRRIRSPQLKHKTLMLGTDTRNEVAVIYMQNLANQENVERVIHRLQNVEYTGFFGLAVLKQMIEDKPYSPFPQFMITSRPDHAIQNLLDGRVAVIMNGSPEAVLSPASFFEMFMSPEDMYNRWTTASLLRTIRFGGFFITVLLTSSYVSVLTYHPEMLPPALLTLLSESRSKVPFPPVIEVLLIELTIEVLREAGARMPSKIGQTLGIVGGIVIGTAAVEAGLASNILIVLVAISALLSFLPTNYLMSNASRFVRYVFIIAAGFLGMFGQALALAWLMAHLSAVTSLGTPYLSPVPRTWSDISNSILRVPLNYMMKRSGVSRAKRSLTRPTGEE</sequence>
<evidence type="ECO:0000313" key="5">
    <source>
        <dbReference type="EMBL" id="ARU63869.1"/>
    </source>
</evidence>
<dbReference type="KEGG" id="tum:CBW65_10920"/>
<feature type="transmembrane region" description="Helical" evidence="4">
    <location>
        <begin position="388"/>
        <end position="407"/>
    </location>
</feature>
<dbReference type="PANTHER" id="PTHR22550">
    <property type="entry name" value="SPORE GERMINATION PROTEIN"/>
    <property type="match status" value="1"/>
</dbReference>
<protein>
    <submittedName>
        <fullName evidence="5">Spore germination protein</fullName>
    </submittedName>
</protein>
<dbReference type="InterPro" id="IPR004995">
    <property type="entry name" value="Spore_Ger"/>
</dbReference>
<dbReference type="PIRSF" id="PIRSF005690">
    <property type="entry name" value="GerBA"/>
    <property type="match status" value="1"/>
</dbReference>
<dbReference type="PANTHER" id="PTHR22550:SF5">
    <property type="entry name" value="LEUCINE ZIPPER PROTEIN 4"/>
    <property type="match status" value="1"/>
</dbReference>
<evidence type="ECO:0000256" key="4">
    <source>
        <dbReference type="SAM" id="Phobius"/>
    </source>
</evidence>
<evidence type="ECO:0000256" key="3">
    <source>
        <dbReference type="SAM" id="MobiDB-lite"/>
    </source>
</evidence>
<feature type="region of interest" description="Disordered" evidence="3">
    <location>
        <begin position="1"/>
        <end position="23"/>
    </location>
</feature>
<accession>A0A1Y0IVB3</accession>
<comment type="similarity">
    <text evidence="1">Belongs to the GerABKA family.</text>
</comment>
<gene>
    <name evidence="5" type="ORF">CBW65_10920</name>
</gene>
<evidence type="ECO:0000256" key="2">
    <source>
        <dbReference type="ARBA" id="ARBA00023136"/>
    </source>
</evidence>
<keyword evidence="2 4" id="KW-0472">Membrane</keyword>
<evidence type="ECO:0000256" key="1">
    <source>
        <dbReference type="ARBA" id="ARBA00005278"/>
    </source>
</evidence>
<keyword evidence="6" id="KW-1185">Reference proteome</keyword>
<dbReference type="Pfam" id="PF03323">
    <property type="entry name" value="GerA"/>
    <property type="match status" value="1"/>
</dbReference>
<dbReference type="GO" id="GO:0016020">
    <property type="term" value="C:membrane"/>
    <property type="evidence" value="ECO:0007669"/>
    <property type="project" value="InterPro"/>
</dbReference>
<evidence type="ECO:0000313" key="6">
    <source>
        <dbReference type="Proteomes" id="UP000195437"/>
    </source>
</evidence>
<dbReference type="AlphaFoldDB" id="A0A1Y0IVB3"/>
<dbReference type="OrthoDB" id="9772630at2"/>
<feature type="compositionally biased region" description="Basic residues" evidence="3">
    <location>
        <begin position="1"/>
        <end position="10"/>
    </location>
</feature>